<reference evidence="5" key="2">
    <citation type="journal article" date="2020" name="Syst. Appl. Microbiol.">
        <title>Clarifying the taxonomy of the causal agent of bacterial leaf spot of lettuce through a polyphasic approach reveals that Xanthomonas cynarae Trebaol et al. 2000 emend. Timilsina et al. 2019 is a later heterotypic synonym of Xanthomonas hortorum Vauterin et al. 1995.</title>
        <authorList>
            <person name="Moriniere L."/>
            <person name="Burlet A."/>
            <person name="Rosenthal E.R."/>
            <person name="Nesme X."/>
            <person name="Portier P."/>
            <person name="Bull C.T."/>
            <person name="Lavire C."/>
            <person name="Fischer-Le Saux M."/>
            <person name="Bertolla F."/>
        </authorList>
    </citation>
    <scope>NUCLEOTIDE SEQUENCE [LARGE SCALE GENOMIC DNA]</scope>
    <source>
        <strain evidence="5">CFBP2533</strain>
    </source>
</reference>
<reference evidence="3" key="4">
    <citation type="submission" date="2020-07" db="EMBL/GenBank/DDBJ databases">
        <authorList>
            <person name="Pothier F. J."/>
        </authorList>
    </citation>
    <scope>NUCLEOTIDE SEQUENCE</scope>
    <source>
        <strain evidence="3">CFBP 2533</strain>
    </source>
</reference>
<dbReference type="RefSeq" id="WP_168960003.1">
    <property type="nucleotide sequence ID" value="NZ_CP098604.1"/>
</dbReference>
<evidence type="ECO:0000256" key="1">
    <source>
        <dbReference type="SAM" id="Phobius"/>
    </source>
</evidence>
<dbReference type="AlphaFoldDB" id="A0A6V7DPB2"/>
<protein>
    <submittedName>
        <fullName evidence="4">Pilus assembly protein</fullName>
    </submittedName>
</protein>
<keyword evidence="1" id="KW-0812">Transmembrane</keyword>
<keyword evidence="1" id="KW-1133">Transmembrane helix</keyword>
<dbReference type="EMBL" id="SMDX01000043">
    <property type="protein sequence ID" value="NMI24402.1"/>
    <property type="molecule type" value="Genomic_DNA"/>
</dbReference>
<reference evidence="4" key="3">
    <citation type="journal article" date="2020" name="Syst. Appl. Microbiol.">
        <title>Clarifying the taxonomy of the causal agent of bacterial leaf spot of lettuce through a polyphasic approach reveals that Xanthomonas cynarae Trebaol et al. 2000 emend. Timilsina et al. 2019 is a later heterotypic synonym of Xanthomonas hortorum Vauterin et al. 1995.</title>
        <authorList>
            <person name="Moriniere L."/>
            <person name="Burlet A."/>
            <person name="Rosenthal E.R."/>
            <person name="Nesme X."/>
            <person name="Portier P."/>
            <person name="Bull C.T."/>
            <person name="Lavire C."/>
            <person name="Fischer-Le Saux M."/>
            <person name="Bertolla F."/>
        </authorList>
    </citation>
    <scope>NUCLEOTIDE SEQUENCE</scope>
    <source>
        <strain evidence="4">CFBP2533</strain>
    </source>
</reference>
<dbReference type="EMBL" id="LR828261">
    <property type="protein sequence ID" value="CAD0338116.1"/>
    <property type="molecule type" value="Genomic_DNA"/>
</dbReference>
<sequence>MATNLSGNGAISARGALRRRYTQSGAVLYVALIMLILLALLGIAGMQVTGLQERMAFNYRSSNVAFQNAEQFARSTECGIENAVNRTSNAGCAVVTDVKECAQPFDPTGWAMSLKPSNGPGSNVRLLGPCISGNSSLGMGEPVNEDPNPVYQITAYNADGADGDAADAAVDTIFRP</sequence>
<feature type="domain" description="Type 4 fimbrial biogenesis protein PilX N-terminal" evidence="2">
    <location>
        <begin position="24"/>
        <end position="70"/>
    </location>
</feature>
<dbReference type="Proteomes" id="UP000548771">
    <property type="component" value="Unassembled WGS sequence"/>
</dbReference>
<evidence type="ECO:0000259" key="2">
    <source>
        <dbReference type="Pfam" id="PF14341"/>
    </source>
</evidence>
<accession>A0A6V7DPB2</accession>
<evidence type="ECO:0000313" key="4">
    <source>
        <dbReference type="EMBL" id="NMI24402.1"/>
    </source>
</evidence>
<gene>
    <name evidence="3" type="ORF">CFBP2533_25940</name>
    <name evidence="4" type="ORF">E1J24_21825</name>
</gene>
<dbReference type="InterPro" id="IPR025746">
    <property type="entry name" value="PilX_N_dom"/>
</dbReference>
<name>A0A6V7DPB2_9XANT</name>
<keyword evidence="1" id="KW-0472">Membrane</keyword>
<proteinExistence type="predicted"/>
<evidence type="ECO:0000313" key="3">
    <source>
        <dbReference type="EMBL" id="CAD0338125.1"/>
    </source>
</evidence>
<dbReference type="Pfam" id="PF14341">
    <property type="entry name" value="PilX_N"/>
    <property type="match status" value="1"/>
</dbReference>
<evidence type="ECO:0000313" key="5">
    <source>
        <dbReference type="Proteomes" id="UP000548771"/>
    </source>
</evidence>
<dbReference type="EMBL" id="LR828261">
    <property type="protein sequence ID" value="CAD0338125.1"/>
    <property type="molecule type" value="Genomic_DNA"/>
</dbReference>
<reference evidence="4" key="1">
    <citation type="submission" date="2019-03" db="EMBL/GenBank/DDBJ databases">
        <authorList>
            <person name="Moriniere L."/>
            <person name="Burlet A."/>
            <person name="Rosenthal E."/>
            <person name="Portier P."/>
            <person name="Lavire C."/>
            <person name="Nesme X."/>
            <person name="Bull C.T."/>
            <person name="Le Saux M."/>
            <person name="Bertolla F."/>
        </authorList>
    </citation>
    <scope>NUCLEOTIDE SEQUENCE</scope>
    <source>
        <strain evidence="4">CFBP2533</strain>
    </source>
</reference>
<organism evidence="3">
    <name type="scientific">Xanthomonas hortorum pv. pelargonii</name>
    <dbReference type="NCBI Taxonomy" id="453602"/>
    <lineage>
        <taxon>Bacteria</taxon>
        <taxon>Pseudomonadati</taxon>
        <taxon>Pseudomonadota</taxon>
        <taxon>Gammaproteobacteria</taxon>
        <taxon>Lysobacterales</taxon>
        <taxon>Lysobacteraceae</taxon>
        <taxon>Xanthomonas</taxon>
    </lineage>
</organism>
<feature type="transmembrane region" description="Helical" evidence="1">
    <location>
        <begin position="26"/>
        <end position="46"/>
    </location>
</feature>